<dbReference type="EMBL" id="CAEZXL010000065">
    <property type="protein sequence ID" value="CAB4685166.1"/>
    <property type="molecule type" value="Genomic_DNA"/>
</dbReference>
<dbReference type="GO" id="GO:0009103">
    <property type="term" value="P:lipopolysaccharide biosynthetic process"/>
    <property type="evidence" value="ECO:0007669"/>
    <property type="project" value="TreeGrafter"/>
</dbReference>
<dbReference type="Pfam" id="PF00534">
    <property type="entry name" value="Glycos_transf_1"/>
    <property type="match status" value="1"/>
</dbReference>
<reference evidence="4" key="1">
    <citation type="submission" date="2020-05" db="EMBL/GenBank/DDBJ databases">
        <authorList>
            <person name="Chiriac C."/>
            <person name="Salcher M."/>
            <person name="Ghai R."/>
            <person name="Kavagutti S V."/>
        </authorList>
    </citation>
    <scope>NUCLEOTIDE SEQUENCE</scope>
</reference>
<dbReference type="AlphaFoldDB" id="A0A6J6NG64"/>
<organism evidence="4">
    <name type="scientific">freshwater metagenome</name>
    <dbReference type="NCBI Taxonomy" id="449393"/>
    <lineage>
        <taxon>unclassified sequences</taxon>
        <taxon>metagenomes</taxon>
        <taxon>ecological metagenomes</taxon>
    </lineage>
</organism>
<name>A0A6J6NG64_9ZZZZ</name>
<dbReference type="PANTHER" id="PTHR46401:SF2">
    <property type="entry name" value="GLYCOSYLTRANSFERASE WBBK-RELATED"/>
    <property type="match status" value="1"/>
</dbReference>
<dbReference type="Pfam" id="PF13439">
    <property type="entry name" value="Glyco_transf_4"/>
    <property type="match status" value="1"/>
</dbReference>
<dbReference type="GO" id="GO:0016757">
    <property type="term" value="F:glycosyltransferase activity"/>
    <property type="evidence" value="ECO:0007669"/>
    <property type="project" value="InterPro"/>
</dbReference>
<sequence>MQTLHFDARFIRIGHHDGISRFSAELVKALVKKIDVVVLIYDLRQLDALPIGIRYIVVNNPQSPSEFYIASKLNKLGVTHVFSPMQVMGTVGRKYKLVLTLHDLIYYRHRKPPQDLNLLVRGIWRMYHLSYQPQRLLLNRADAIATVSDTTKKLIGENRLTKRPVTVVYNAPDKSQNGKARKAPNSKKLVYIGSFMPYKNVETLIEATGSLVDYELHLLSKITRSREQELDSLAKEFGAKVVFHNGVTDQEYVALLDDAFALVTASKDEGFGIPLVEAMQRGTPVIVSDLEIFHEVSANAGSYFNSNSATELVSRINELATGSNWAKASSASVEQAARFDWDASADQLLKIFADLESK</sequence>
<evidence type="ECO:0000313" key="4">
    <source>
        <dbReference type="EMBL" id="CAB4685166.1"/>
    </source>
</evidence>
<proteinExistence type="predicted"/>
<gene>
    <name evidence="4" type="ORF">UFOPK2373_00490</name>
</gene>
<dbReference type="InterPro" id="IPR028098">
    <property type="entry name" value="Glyco_trans_4-like_N"/>
</dbReference>
<keyword evidence="1" id="KW-0808">Transferase</keyword>
<feature type="domain" description="Glycosyl transferase family 1" evidence="2">
    <location>
        <begin position="179"/>
        <end position="323"/>
    </location>
</feature>
<dbReference type="Gene3D" id="3.40.50.2000">
    <property type="entry name" value="Glycogen Phosphorylase B"/>
    <property type="match status" value="2"/>
</dbReference>
<evidence type="ECO:0000259" key="2">
    <source>
        <dbReference type="Pfam" id="PF00534"/>
    </source>
</evidence>
<evidence type="ECO:0000259" key="3">
    <source>
        <dbReference type="Pfam" id="PF13439"/>
    </source>
</evidence>
<dbReference type="SUPFAM" id="SSF53756">
    <property type="entry name" value="UDP-Glycosyltransferase/glycogen phosphorylase"/>
    <property type="match status" value="1"/>
</dbReference>
<protein>
    <submittedName>
        <fullName evidence="4">Unannotated protein</fullName>
    </submittedName>
</protein>
<dbReference type="CDD" id="cd03809">
    <property type="entry name" value="GT4_MtfB-like"/>
    <property type="match status" value="1"/>
</dbReference>
<accession>A0A6J6NG64</accession>
<dbReference type="InterPro" id="IPR001296">
    <property type="entry name" value="Glyco_trans_1"/>
</dbReference>
<evidence type="ECO:0000256" key="1">
    <source>
        <dbReference type="ARBA" id="ARBA00022679"/>
    </source>
</evidence>
<feature type="domain" description="Glycosyltransferase subfamily 4-like N-terminal" evidence="3">
    <location>
        <begin position="17"/>
        <end position="173"/>
    </location>
</feature>
<dbReference type="PANTHER" id="PTHR46401">
    <property type="entry name" value="GLYCOSYLTRANSFERASE WBBK-RELATED"/>
    <property type="match status" value="1"/>
</dbReference>